<evidence type="ECO:0008006" key="3">
    <source>
        <dbReference type="Google" id="ProtNLM"/>
    </source>
</evidence>
<sequence length="141" mass="16213">MLIAVNMNGNKQTLPISFGMVVTHNVDYCTWFLIRLKEALEVGREVSLITNMDDIISSIIDQVFPDFYHGYCCKSVFIQLEYLFFPTCKSCNMSIFQLIFCRLKHDAHEVLANNSCHTPKPERRKRSGVDDIMSSIITRAL</sequence>
<reference evidence="1 2" key="1">
    <citation type="journal article" date="2017" name="Nat. Commun.">
        <title>Genome assembly with in vitro proximity ligation data and whole-genome triplication in lettuce.</title>
        <authorList>
            <person name="Reyes-Chin-Wo S."/>
            <person name="Wang Z."/>
            <person name="Yang X."/>
            <person name="Kozik A."/>
            <person name="Arikit S."/>
            <person name="Song C."/>
            <person name="Xia L."/>
            <person name="Froenicke L."/>
            <person name="Lavelle D.O."/>
            <person name="Truco M.J."/>
            <person name="Xia R."/>
            <person name="Zhu S."/>
            <person name="Xu C."/>
            <person name="Xu H."/>
            <person name="Xu X."/>
            <person name="Cox K."/>
            <person name="Korf I."/>
            <person name="Meyers B.C."/>
            <person name="Michelmore R.W."/>
        </authorList>
    </citation>
    <scope>NUCLEOTIDE SEQUENCE [LARGE SCALE GENOMIC DNA]</scope>
    <source>
        <strain evidence="2">cv. Salinas</strain>
        <tissue evidence="1">Seedlings</tissue>
    </source>
</reference>
<organism evidence="1 2">
    <name type="scientific">Lactuca sativa</name>
    <name type="common">Garden lettuce</name>
    <dbReference type="NCBI Taxonomy" id="4236"/>
    <lineage>
        <taxon>Eukaryota</taxon>
        <taxon>Viridiplantae</taxon>
        <taxon>Streptophyta</taxon>
        <taxon>Embryophyta</taxon>
        <taxon>Tracheophyta</taxon>
        <taxon>Spermatophyta</taxon>
        <taxon>Magnoliopsida</taxon>
        <taxon>eudicotyledons</taxon>
        <taxon>Gunneridae</taxon>
        <taxon>Pentapetalae</taxon>
        <taxon>asterids</taxon>
        <taxon>campanulids</taxon>
        <taxon>Asterales</taxon>
        <taxon>Asteraceae</taxon>
        <taxon>Cichorioideae</taxon>
        <taxon>Cichorieae</taxon>
        <taxon>Lactucinae</taxon>
        <taxon>Lactuca</taxon>
    </lineage>
</organism>
<protein>
    <recommendedName>
        <fullName evidence="3">MULE transposase domain-containing protein</fullName>
    </recommendedName>
</protein>
<accession>A0A9R1XG48</accession>
<name>A0A9R1XG48_LACSA</name>
<evidence type="ECO:0000313" key="2">
    <source>
        <dbReference type="Proteomes" id="UP000235145"/>
    </source>
</evidence>
<keyword evidence="2" id="KW-1185">Reference proteome</keyword>
<dbReference type="Proteomes" id="UP000235145">
    <property type="component" value="Unassembled WGS sequence"/>
</dbReference>
<evidence type="ECO:0000313" key="1">
    <source>
        <dbReference type="EMBL" id="KAJ0211701.1"/>
    </source>
</evidence>
<dbReference type="AlphaFoldDB" id="A0A9R1XG48"/>
<gene>
    <name evidence="1" type="ORF">LSAT_V11C400212500</name>
</gene>
<proteinExistence type="predicted"/>
<dbReference type="EMBL" id="NBSK02000004">
    <property type="protein sequence ID" value="KAJ0211701.1"/>
    <property type="molecule type" value="Genomic_DNA"/>
</dbReference>
<comment type="caution">
    <text evidence="1">The sequence shown here is derived from an EMBL/GenBank/DDBJ whole genome shotgun (WGS) entry which is preliminary data.</text>
</comment>